<name>A0A498R8X8_9FIRM</name>
<keyword evidence="8" id="KW-1185">Reference proteome</keyword>
<feature type="transmembrane region" description="Helical" evidence="6">
    <location>
        <begin position="64"/>
        <end position="83"/>
    </location>
</feature>
<dbReference type="Proteomes" id="UP000277811">
    <property type="component" value="Unassembled WGS sequence"/>
</dbReference>
<dbReference type="Pfam" id="PF02653">
    <property type="entry name" value="BPD_transp_2"/>
    <property type="match status" value="1"/>
</dbReference>
<evidence type="ECO:0000313" key="7">
    <source>
        <dbReference type="EMBL" id="VBB06593.1"/>
    </source>
</evidence>
<evidence type="ECO:0000256" key="2">
    <source>
        <dbReference type="ARBA" id="ARBA00022475"/>
    </source>
</evidence>
<accession>A0A498R8X8</accession>
<dbReference type="CDD" id="cd06579">
    <property type="entry name" value="TM_PBP1_transp_AraH_like"/>
    <property type="match status" value="1"/>
</dbReference>
<comment type="subcellular location">
    <subcellularLocation>
        <location evidence="1">Cell membrane</location>
        <topology evidence="1">Multi-pass membrane protein</topology>
    </subcellularLocation>
</comment>
<dbReference type="PANTHER" id="PTHR32196">
    <property type="entry name" value="ABC TRANSPORTER PERMEASE PROTEIN YPHD-RELATED-RELATED"/>
    <property type="match status" value="1"/>
</dbReference>
<organism evidence="7 8">
    <name type="scientific">Lucifera butyrica</name>
    <dbReference type="NCBI Taxonomy" id="1351585"/>
    <lineage>
        <taxon>Bacteria</taxon>
        <taxon>Bacillati</taxon>
        <taxon>Bacillota</taxon>
        <taxon>Negativicutes</taxon>
        <taxon>Veillonellales</taxon>
        <taxon>Veillonellaceae</taxon>
        <taxon>Lucifera</taxon>
    </lineage>
</organism>
<feature type="transmembrane region" description="Helical" evidence="6">
    <location>
        <begin position="156"/>
        <end position="177"/>
    </location>
</feature>
<evidence type="ECO:0000256" key="4">
    <source>
        <dbReference type="ARBA" id="ARBA00022989"/>
    </source>
</evidence>
<dbReference type="EMBL" id="UPPP01000065">
    <property type="protein sequence ID" value="VBB06593.1"/>
    <property type="molecule type" value="Genomic_DNA"/>
</dbReference>
<reference evidence="7 8" key="1">
    <citation type="submission" date="2018-06" db="EMBL/GenBank/DDBJ databases">
        <authorList>
            <person name="Strepis N."/>
        </authorList>
    </citation>
    <scope>NUCLEOTIDE SEQUENCE [LARGE SCALE GENOMIC DNA]</scope>
    <source>
        <strain evidence="7">LUCI</strain>
    </source>
</reference>
<feature type="transmembrane region" description="Helical" evidence="6">
    <location>
        <begin position="36"/>
        <end position="57"/>
    </location>
</feature>
<dbReference type="RefSeq" id="WP_122627533.1">
    <property type="nucleotide sequence ID" value="NZ_UPPP01000065.1"/>
</dbReference>
<feature type="transmembrane region" description="Helical" evidence="6">
    <location>
        <begin position="205"/>
        <end position="227"/>
    </location>
</feature>
<evidence type="ECO:0000256" key="3">
    <source>
        <dbReference type="ARBA" id="ARBA00022692"/>
    </source>
</evidence>
<dbReference type="OrthoDB" id="9813906at2"/>
<dbReference type="GO" id="GO:0022857">
    <property type="term" value="F:transmembrane transporter activity"/>
    <property type="evidence" value="ECO:0007669"/>
    <property type="project" value="InterPro"/>
</dbReference>
<evidence type="ECO:0000313" key="8">
    <source>
        <dbReference type="Proteomes" id="UP000277811"/>
    </source>
</evidence>
<feature type="transmembrane region" description="Helical" evidence="6">
    <location>
        <begin position="12"/>
        <end position="30"/>
    </location>
</feature>
<keyword evidence="3 6" id="KW-0812">Transmembrane</keyword>
<dbReference type="AlphaFoldDB" id="A0A498R8X8"/>
<feature type="transmembrane region" description="Helical" evidence="6">
    <location>
        <begin position="239"/>
        <end position="257"/>
    </location>
</feature>
<dbReference type="GO" id="GO:0005886">
    <property type="term" value="C:plasma membrane"/>
    <property type="evidence" value="ECO:0007669"/>
    <property type="project" value="UniProtKB-SubCell"/>
</dbReference>
<dbReference type="InterPro" id="IPR001851">
    <property type="entry name" value="ABC_transp_permease"/>
</dbReference>
<evidence type="ECO:0000256" key="6">
    <source>
        <dbReference type="SAM" id="Phobius"/>
    </source>
</evidence>
<proteinExistence type="predicted"/>
<keyword evidence="2" id="KW-1003">Cell membrane</keyword>
<dbReference type="PANTHER" id="PTHR32196:SF72">
    <property type="entry name" value="RIBOSE IMPORT PERMEASE PROTEIN RBSC"/>
    <property type="match status" value="1"/>
</dbReference>
<protein>
    <submittedName>
        <fullName evidence="7">Abc transporter permease</fullName>
    </submittedName>
</protein>
<gene>
    <name evidence="7" type="ORF">LUCI_1829</name>
</gene>
<sequence length="336" mass="35041">MKDWLKNRELVMTLILLMISGGIALVSPAFLNPSNLLGIIMNNVILAIMAVGMTLVIVTAGIDVSVGSQLGFAAIFAGLSALLPAANLFTILLTGIACGILLGLINGILIAGAEIPAIVVTLGTMNLFRGSLLLYTNGKWVTSMPVWYTSLYNTSLLGIPIPVLILLVVLAVTYYLLQYTRLGRSIYALGGNPPAAARVGIPTGLVTLFVFGYMGALTGLASVLYGAQLGTIDPNGGTGFELTVIAAVVIGGANVLGGSGSLTGTLIGVFILGVLQNGMILMHIEPYWQNVVMGLVIIMAVTLDVMNNRQNELNKQGIDVAGEVRGGMKHGKTEVS</sequence>
<keyword evidence="5 6" id="KW-0472">Membrane</keyword>
<evidence type="ECO:0000256" key="1">
    <source>
        <dbReference type="ARBA" id="ARBA00004651"/>
    </source>
</evidence>
<evidence type="ECO:0000256" key="5">
    <source>
        <dbReference type="ARBA" id="ARBA00023136"/>
    </source>
</evidence>
<keyword evidence="4 6" id="KW-1133">Transmembrane helix</keyword>
<feature type="transmembrane region" description="Helical" evidence="6">
    <location>
        <begin position="287"/>
        <end position="306"/>
    </location>
</feature>